<name>A0A9P7RT76_9AGAR</name>
<organism evidence="1 2">
    <name type="scientific">Marasmius oreades</name>
    <name type="common">fairy-ring Marasmius</name>
    <dbReference type="NCBI Taxonomy" id="181124"/>
    <lineage>
        <taxon>Eukaryota</taxon>
        <taxon>Fungi</taxon>
        <taxon>Dikarya</taxon>
        <taxon>Basidiomycota</taxon>
        <taxon>Agaricomycotina</taxon>
        <taxon>Agaricomycetes</taxon>
        <taxon>Agaricomycetidae</taxon>
        <taxon>Agaricales</taxon>
        <taxon>Marasmiineae</taxon>
        <taxon>Marasmiaceae</taxon>
        <taxon>Marasmius</taxon>
    </lineage>
</organism>
<dbReference type="KEGG" id="more:E1B28_012875"/>
<dbReference type="RefSeq" id="XP_043005401.1">
    <property type="nucleotide sequence ID" value="XM_043158031.1"/>
</dbReference>
<dbReference type="Pfam" id="PF18759">
    <property type="entry name" value="Plavaka"/>
    <property type="match status" value="1"/>
</dbReference>
<protein>
    <submittedName>
        <fullName evidence="1">Uncharacterized protein</fullName>
    </submittedName>
</protein>
<evidence type="ECO:0000313" key="1">
    <source>
        <dbReference type="EMBL" id="KAG7088930.1"/>
    </source>
</evidence>
<reference evidence="1" key="1">
    <citation type="journal article" date="2021" name="Genome Biol. Evol.">
        <title>The assembled and annotated genome of the fairy-ring fungus Marasmius oreades.</title>
        <authorList>
            <person name="Hiltunen M."/>
            <person name="Ament-Velasquez S.L."/>
            <person name="Johannesson H."/>
        </authorList>
    </citation>
    <scope>NUCLEOTIDE SEQUENCE</scope>
    <source>
        <strain evidence="1">03SP1</strain>
    </source>
</reference>
<evidence type="ECO:0000313" key="2">
    <source>
        <dbReference type="Proteomes" id="UP001049176"/>
    </source>
</evidence>
<keyword evidence="2" id="KW-1185">Reference proteome</keyword>
<dbReference type="InterPro" id="IPR041078">
    <property type="entry name" value="Plavaka"/>
</dbReference>
<dbReference type="AlphaFoldDB" id="A0A9P7RT76"/>
<dbReference type="GeneID" id="66081950"/>
<comment type="caution">
    <text evidence="1">The sequence shown here is derived from an EMBL/GenBank/DDBJ whole genome shotgun (WGS) entry which is preliminary data.</text>
</comment>
<gene>
    <name evidence="1" type="ORF">E1B28_012875</name>
</gene>
<sequence length="579" mass="66529">MHTGNWWWEMQEVFEKHHPNATIVPIITSSDKTQVTLFRNKTAYPVYMTIGNLPKFIRQKPTRYAQILIAYLPTTKLTHIKVKASRRRVLANLFHTCMSFVLDPLIPAGDKGMRLVSGDGAVHHGFPLHAIFVGDYPEQLLVTGRKNGECPVGDVKRDELGDFNMQCIPWDIVPIRHALASIDKGYDAFYKACSSVGIKPIQNIFWRHHPYTNIHMCITPDVLHQLFQGVIKHVFSWLKLVFGHDEIDARCRRFPPNHKIRLFLNGITHLSRITGTEYAQLCQLILGIIIDMRLPNGLSSDRLIRSVRAILDFLYLAQYPVHSDKTLDSLEDALCRFHNNKDIFIDLNIREHFNIPKLHYCQHFRMFIEHIGTTDNCSTEYTERLHIDMAKDAYAATNRKDEYPQMTLWLERKEKVVHHDRYIQRRLTSKNIPSTFELNTMRHPPVLVPHRELLMSKHPSVNRVLFGTLIDDYGAKDFEYCLGEYIAKAQAPEQVFTTTTLRIATRSVLTFVPFHAVAVYHCIKFTEHDPYSITKGPESIVDAIQAEPGRKDKYGQPIPGRFDTALINVDGGVTSGVKG</sequence>
<proteinExistence type="predicted"/>
<dbReference type="EMBL" id="CM032188">
    <property type="protein sequence ID" value="KAG7088930.1"/>
    <property type="molecule type" value="Genomic_DNA"/>
</dbReference>
<dbReference type="Proteomes" id="UP001049176">
    <property type="component" value="Chromosome 8"/>
</dbReference>
<dbReference type="OrthoDB" id="2576233at2759"/>
<accession>A0A9P7RT76</accession>